<name>A0A2I2MHH3_9BACT</name>
<feature type="compositionally biased region" description="Basic and acidic residues" evidence="1">
    <location>
        <begin position="80"/>
        <end position="90"/>
    </location>
</feature>
<proteinExistence type="predicted"/>
<feature type="compositionally biased region" description="Basic and acidic residues" evidence="1">
    <location>
        <begin position="33"/>
        <end position="45"/>
    </location>
</feature>
<feature type="region of interest" description="Disordered" evidence="1">
    <location>
        <begin position="168"/>
        <end position="224"/>
    </location>
</feature>
<dbReference type="AlphaFoldDB" id="A0A2I2MHH3"/>
<reference evidence="2" key="1">
    <citation type="submission" date="2017-12" db="EMBL/GenBank/DDBJ databases">
        <authorList>
            <consortium name="SysMetEx"/>
        </authorList>
    </citation>
    <scope>NUCLEOTIDE SEQUENCE</scope>
    <source>
        <strain evidence="2">Pb_238</strain>
    </source>
</reference>
<dbReference type="EMBL" id="LT966316">
    <property type="protein sequence ID" value="SOU93121.1"/>
    <property type="molecule type" value="Genomic_DNA"/>
</dbReference>
<feature type="region of interest" description="Disordered" evidence="1">
    <location>
        <begin position="1"/>
        <end position="52"/>
    </location>
</feature>
<gene>
    <name evidence="2" type="ORF">LFTS_01769</name>
</gene>
<organism evidence="2">
    <name type="scientific">Leptospirillum ferriphilum</name>
    <dbReference type="NCBI Taxonomy" id="178606"/>
    <lineage>
        <taxon>Bacteria</taxon>
        <taxon>Pseudomonadati</taxon>
        <taxon>Nitrospirota</taxon>
        <taxon>Nitrospiria</taxon>
        <taxon>Nitrospirales</taxon>
        <taxon>Nitrospiraceae</taxon>
        <taxon>Leptospirillum</taxon>
    </lineage>
</organism>
<feature type="compositionally biased region" description="Basic and acidic residues" evidence="1">
    <location>
        <begin position="1"/>
        <end position="17"/>
    </location>
</feature>
<sequence>MPSCQEQRKQGKQKREGVGFSGRISHDPVLSKIVEEETQQREASDRSPCLLPEKVSKAVNLSTSDCRGRKRRYRPVRLSRYPEPKRDRNRSVPGPSTVFRILIAPNFFMKGAFPWPSLPAQRKERRWRRDTQPRLETKGCLHAGTVPRTCRSHSDFPRKHASFRKIAGSVSLPIRTGGTAERRRQDGKTSDRGIDRPGRRGEARTSCRRNSAGDWYVLPDSRKT</sequence>
<protein>
    <submittedName>
        <fullName evidence="2">Uncharacterized protein</fullName>
    </submittedName>
</protein>
<accession>A0A2I2MHH3</accession>
<feature type="compositionally biased region" description="Basic and acidic residues" evidence="1">
    <location>
        <begin position="180"/>
        <end position="205"/>
    </location>
</feature>
<evidence type="ECO:0000256" key="1">
    <source>
        <dbReference type="SAM" id="MobiDB-lite"/>
    </source>
</evidence>
<evidence type="ECO:0000313" key="2">
    <source>
        <dbReference type="EMBL" id="SOU93121.1"/>
    </source>
</evidence>
<feature type="region of interest" description="Disordered" evidence="1">
    <location>
        <begin position="72"/>
        <end position="94"/>
    </location>
</feature>